<keyword evidence="3" id="KW-0540">Nuclease</keyword>
<dbReference type="InterPro" id="IPR003308">
    <property type="entry name" value="Integrase_Zn-bd_dom_N"/>
</dbReference>
<name>A0AA40IBV1_CNENI</name>
<evidence type="ECO:0000313" key="12">
    <source>
        <dbReference type="Proteomes" id="UP001177744"/>
    </source>
</evidence>
<dbReference type="EMBL" id="JAULJE010000001">
    <property type="protein sequence ID" value="KAK1346496.1"/>
    <property type="molecule type" value="Genomic_DNA"/>
</dbReference>
<evidence type="ECO:0000256" key="1">
    <source>
        <dbReference type="ARBA" id="ARBA00022679"/>
    </source>
</evidence>
<keyword evidence="8" id="KW-0862">Zinc</keyword>
<feature type="region of interest" description="Disordered" evidence="9">
    <location>
        <begin position="188"/>
        <end position="240"/>
    </location>
</feature>
<dbReference type="PANTHER" id="PTHR41694">
    <property type="entry name" value="ENDOGENOUS RETROVIRUS GROUP K MEMBER POL PROTEIN"/>
    <property type="match status" value="1"/>
</dbReference>
<keyword evidence="5" id="KW-0255">Endonuclease</keyword>
<dbReference type="SUPFAM" id="SSF46919">
    <property type="entry name" value="N-terminal Zn binding domain of HIV integrase"/>
    <property type="match status" value="1"/>
</dbReference>
<feature type="region of interest" description="Disordered" evidence="9">
    <location>
        <begin position="1"/>
        <end position="39"/>
    </location>
</feature>
<keyword evidence="12" id="KW-1185">Reference proteome</keyword>
<dbReference type="AlphaFoldDB" id="A0AA40IBV1"/>
<evidence type="ECO:0000256" key="7">
    <source>
        <dbReference type="ARBA" id="ARBA00022918"/>
    </source>
</evidence>
<evidence type="ECO:0000256" key="5">
    <source>
        <dbReference type="ARBA" id="ARBA00022759"/>
    </source>
</evidence>
<accession>A0AA40IBV1</accession>
<dbReference type="InterPro" id="IPR017856">
    <property type="entry name" value="Integrase-like_N"/>
</dbReference>
<keyword evidence="4" id="KW-0479">Metal-binding</keyword>
<dbReference type="PANTHER" id="PTHR41694:SF3">
    <property type="entry name" value="RNA-DIRECTED DNA POLYMERASE-RELATED"/>
    <property type="match status" value="1"/>
</dbReference>
<evidence type="ECO:0000256" key="9">
    <source>
        <dbReference type="SAM" id="MobiDB-lite"/>
    </source>
</evidence>
<dbReference type="GO" id="GO:0003964">
    <property type="term" value="F:RNA-directed DNA polymerase activity"/>
    <property type="evidence" value="ECO:0007669"/>
    <property type="project" value="UniProtKB-KW"/>
</dbReference>
<organism evidence="11 12">
    <name type="scientific">Cnephaeus nilssonii</name>
    <name type="common">Northern bat</name>
    <name type="synonym">Eptesicus nilssonii</name>
    <dbReference type="NCBI Taxonomy" id="3371016"/>
    <lineage>
        <taxon>Eukaryota</taxon>
        <taxon>Metazoa</taxon>
        <taxon>Chordata</taxon>
        <taxon>Craniata</taxon>
        <taxon>Vertebrata</taxon>
        <taxon>Euteleostomi</taxon>
        <taxon>Mammalia</taxon>
        <taxon>Eutheria</taxon>
        <taxon>Laurasiatheria</taxon>
        <taxon>Chiroptera</taxon>
        <taxon>Yangochiroptera</taxon>
        <taxon>Vespertilionidae</taxon>
        <taxon>Cnephaeus</taxon>
    </lineage>
</organism>
<dbReference type="GO" id="GO:0016787">
    <property type="term" value="F:hydrolase activity"/>
    <property type="evidence" value="ECO:0007669"/>
    <property type="project" value="UniProtKB-KW"/>
</dbReference>
<keyword evidence="8" id="KW-0863">Zinc-finger</keyword>
<keyword evidence="7" id="KW-0695">RNA-directed DNA polymerase</keyword>
<reference evidence="11" key="1">
    <citation type="submission" date="2023-06" db="EMBL/GenBank/DDBJ databases">
        <title>Reference genome for the Northern bat (Eptesicus nilssonii), a most northern bat species.</title>
        <authorList>
            <person name="Laine V.N."/>
            <person name="Pulliainen A.T."/>
            <person name="Lilley T.M."/>
        </authorList>
    </citation>
    <scope>NUCLEOTIDE SEQUENCE</scope>
    <source>
        <strain evidence="11">BLF_Eptnil</strain>
        <tissue evidence="11">Kidney</tissue>
    </source>
</reference>
<keyword evidence="6" id="KW-0378">Hydrolase</keyword>
<keyword evidence="1" id="KW-0808">Transferase</keyword>
<gene>
    <name evidence="11" type="ORF">QTO34_000352</name>
</gene>
<evidence type="ECO:0000313" key="11">
    <source>
        <dbReference type="EMBL" id="KAK1346496.1"/>
    </source>
</evidence>
<sequence>MVKSLPNKDLPPKYEWEPELEEKGGKHHREREDSDDEKDVAHSFAKMALATRPLWLEAGNEEVDRLVASVEETTPFSMAQASHALHHQNASALRKKFHISREQARQIVKQCPQCVIHLPVPALGVLLTPSECQSEQCVTTMDLEVQLIPPFKKLKITPPVMMPAQPPAPKKERRFMLRLKPRGDWYRGSVSRPMARAGPSMEKKPEFPKICDQCRGPASQRGDPKAESSSFRLRGPGPCAVGTSLHPSFTGVL</sequence>
<feature type="domain" description="Integrase-type" evidence="10">
    <location>
        <begin position="74"/>
        <end position="115"/>
    </location>
</feature>
<dbReference type="GO" id="GO:0008270">
    <property type="term" value="F:zinc ion binding"/>
    <property type="evidence" value="ECO:0007669"/>
    <property type="project" value="UniProtKB-KW"/>
</dbReference>
<evidence type="ECO:0000259" key="10">
    <source>
        <dbReference type="PROSITE" id="PS50876"/>
    </source>
</evidence>
<evidence type="ECO:0000256" key="3">
    <source>
        <dbReference type="ARBA" id="ARBA00022722"/>
    </source>
</evidence>
<dbReference type="PROSITE" id="PS50876">
    <property type="entry name" value="ZF_INTEGRASE"/>
    <property type="match status" value="1"/>
</dbReference>
<dbReference type="GO" id="GO:0004519">
    <property type="term" value="F:endonuclease activity"/>
    <property type="evidence" value="ECO:0007669"/>
    <property type="project" value="UniProtKB-KW"/>
</dbReference>
<keyword evidence="2" id="KW-0548">Nucleotidyltransferase</keyword>
<comment type="caution">
    <text evidence="11">The sequence shown here is derived from an EMBL/GenBank/DDBJ whole genome shotgun (WGS) entry which is preliminary data.</text>
</comment>
<dbReference type="GO" id="GO:0035613">
    <property type="term" value="F:RNA stem-loop binding"/>
    <property type="evidence" value="ECO:0007669"/>
    <property type="project" value="TreeGrafter"/>
</dbReference>
<dbReference type="Gene3D" id="1.10.10.200">
    <property type="match status" value="1"/>
</dbReference>
<evidence type="ECO:0000256" key="8">
    <source>
        <dbReference type="PROSITE-ProRule" id="PRU00450"/>
    </source>
</evidence>
<evidence type="ECO:0000256" key="6">
    <source>
        <dbReference type="ARBA" id="ARBA00022801"/>
    </source>
</evidence>
<dbReference type="Proteomes" id="UP001177744">
    <property type="component" value="Unassembled WGS sequence"/>
</dbReference>
<protein>
    <recommendedName>
        <fullName evidence="10">Integrase-type domain-containing protein</fullName>
    </recommendedName>
</protein>
<dbReference type="Pfam" id="PF02022">
    <property type="entry name" value="Integrase_Zn"/>
    <property type="match status" value="1"/>
</dbReference>
<feature type="compositionally biased region" description="Basic and acidic residues" evidence="9">
    <location>
        <begin position="10"/>
        <end position="24"/>
    </location>
</feature>
<evidence type="ECO:0000256" key="4">
    <source>
        <dbReference type="ARBA" id="ARBA00022723"/>
    </source>
</evidence>
<proteinExistence type="predicted"/>
<evidence type="ECO:0000256" key="2">
    <source>
        <dbReference type="ARBA" id="ARBA00022695"/>
    </source>
</evidence>